<comment type="caution">
    <text evidence="1">The sequence shown here is derived from an EMBL/GenBank/DDBJ whole genome shotgun (WGS) entry which is preliminary data.</text>
</comment>
<evidence type="ECO:0000313" key="2">
    <source>
        <dbReference type="Proteomes" id="UP000813462"/>
    </source>
</evidence>
<proteinExistence type="predicted"/>
<sequence length="267" mass="30131">MGITTVYSCVSPIFVGSLAQSKNSIVYLRSYATQISFLFYKREIREKLTVARFMANSFVMRSGTLARAFVQAYCQALASKYDYSGYGQLMKRVLRNSNISGSIPSDIGRLPKDVSYNYLEGSFPSWIKEPNLQLRQVELLLKLSNGVLRHLYRKTTSKSIFSRRGKGLLIYLHKALMDLLYLPSVLLQVDFIPTISNKPPSNENRTDYLTDWKFEDLSNQMSDNATIGSNTSCNNSSVSTSMVGDVEQSLDYGSTMPMLDSFIEEGR</sequence>
<accession>A0A978VQK2</accession>
<organism evidence="1 2">
    <name type="scientific">Ziziphus jujuba var. spinosa</name>
    <dbReference type="NCBI Taxonomy" id="714518"/>
    <lineage>
        <taxon>Eukaryota</taxon>
        <taxon>Viridiplantae</taxon>
        <taxon>Streptophyta</taxon>
        <taxon>Embryophyta</taxon>
        <taxon>Tracheophyta</taxon>
        <taxon>Spermatophyta</taxon>
        <taxon>Magnoliopsida</taxon>
        <taxon>eudicotyledons</taxon>
        <taxon>Gunneridae</taxon>
        <taxon>Pentapetalae</taxon>
        <taxon>rosids</taxon>
        <taxon>fabids</taxon>
        <taxon>Rosales</taxon>
        <taxon>Rhamnaceae</taxon>
        <taxon>Paliureae</taxon>
        <taxon>Ziziphus</taxon>
    </lineage>
</organism>
<dbReference type="Proteomes" id="UP000813462">
    <property type="component" value="Unassembled WGS sequence"/>
</dbReference>
<dbReference type="AlphaFoldDB" id="A0A978VQK2"/>
<protein>
    <submittedName>
        <fullName evidence="1">Uncharacterized protein</fullName>
    </submittedName>
</protein>
<name>A0A978VQK2_ZIZJJ</name>
<dbReference type="EMBL" id="JAEACU010000003">
    <property type="protein sequence ID" value="KAH7537827.1"/>
    <property type="molecule type" value="Genomic_DNA"/>
</dbReference>
<reference evidence="1" key="1">
    <citation type="journal article" date="2021" name="Front. Plant Sci.">
        <title>Chromosome-Scale Genome Assembly for Chinese Sour Jujube and Insights Into Its Genome Evolution and Domestication Signature.</title>
        <authorList>
            <person name="Shen L.-Y."/>
            <person name="Luo H."/>
            <person name="Wang X.-L."/>
            <person name="Wang X.-M."/>
            <person name="Qiu X.-J."/>
            <person name="Liu H."/>
            <person name="Zhou S.-S."/>
            <person name="Jia K.-H."/>
            <person name="Nie S."/>
            <person name="Bao Y.-T."/>
            <person name="Zhang R.-G."/>
            <person name="Yun Q.-Z."/>
            <person name="Chai Y.-H."/>
            <person name="Lu J.-Y."/>
            <person name="Li Y."/>
            <person name="Zhao S.-W."/>
            <person name="Mao J.-F."/>
            <person name="Jia S.-G."/>
            <person name="Mao Y.-M."/>
        </authorList>
    </citation>
    <scope>NUCLEOTIDE SEQUENCE</scope>
    <source>
        <strain evidence="1">AT0</strain>
        <tissue evidence="1">Leaf</tissue>
    </source>
</reference>
<gene>
    <name evidence="1" type="ORF">FEM48_Zijuj03G0134500</name>
</gene>
<evidence type="ECO:0000313" key="1">
    <source>
        <dbReference type="EMBL" id="KAH7537827.1"/>
    </source>
</evidence>